<dbReference type="Pfam" id="PF03564">
    <property type="entry name" value="DUF1759"/>
    <property type="match status" value="1"/>
</dbReference>
<dbReference type="AlphaFoldDB" id="A0A226DH85"/>
<sequence length="263" mass="30059">MEAHKKCYFSLLGAVRELHNLLRSIKVAIPGSATSTTTTGSSTPQQGMRLPKLEIQPYHGDYLEWSTFKDTFEAAVHSNNQLSKVQKFGYLKSFLKGEAARYIADLTLTDSHYDIAWNQLHDRYQNKRKIVLATLDRFFSHPKTTGTAKSLKSLIDATNRCIRSMELMGYKKDKSIEPIYVHQILSKLDPGAKDLWEHTLKDKDMPSFDELCEFLERHASALDENPQQQNKPKVNVYHTQTQQPVNKCMQSFTSSLQMQEVSG</sequence>
<gene>
    <name evidence="1" type="ORF">Fcan01_20787</name>
</gene>
<organism evidence="1 2">
    <name type="scientific">Folsomia candida</name>
    <name type="common">Springtail</name>
    <dbReference type="NCBI Taxonomy" id="158441"/>
    <lineage>
        <taxon>Eukaryota</taxon>
        <taxon>Metazoa</taxon>
        <taxon>Ecdysozoa</taxon>
        <taxon>Arthropoda</taxon>
        <taxon>Hexapoda</taxon>
        <taxon>Collembola</taxon>
        <taxon>Entomobryomorpha</taxon>
        <taxon>Isotomoidea</taxon>
        <taxon>Isotomidae</taxon>
        <taxon>Proisotominae</taxon>
        <taxon>Folsomia</taxon>
    </lineage>
</organism>
<dbReference type="OrthoDB" id="8065581at2759"/>
<dbReference type="Proteomes" id="UP000198287">
    <property type="component" value="Unassembled WGS sequence"/>
</dbReference>
<evidence type="ECO:0000313" key="1">
    <source>
        <dbReference type="EMBL" id="OXA44214.1"/>
    </source>
</evidence>
<evidence type="ECO:0000313" key="2">
    <source>
        <dbReference type="Proteomes" id="UP000198287"/>
    </source>
</evidence>
<keyword evidence="2" id="KW-1185">Reference proteome</keyword>
<reference evidence="1 2" key="1">
    <citation type="submission" date="2015-12" db="EMBL/GenBank/DDBJ databases">
        <title>The genome of Folsomia candida.</title>
        <authorList>
            <person name="Faddeeva A."/>
            <person name="Derks M.F."/>
            <person name="Anvar Y."/>
            <person name="Smit S."/>
            <person name="Van Straalen N."/>
            <person name="Roelofs D."/>
        </authorList>
    </citation>
    <scope>NUCLEOTIDE SEQUENCE [LARGE SCALE GENOMIC DNA]</scope>
    <source>
        <strain evidence="1 2">VU population</strain>
        <tissue evidence="1">Whole body</tissue>
    </source>
</reference>
<comment type="caution">
    <text evidence="1">The sequence shown here is derived from an EMBL/GenBank/DDBJ whole genome shotgun (WGS) entry which is preliminary data.</text>
</comment>
<dbReference type="EMBL" id="LNIX01000019">
    <property type="protein sequence ID" value="OXA44214.1"/>
    <property type="molecule type" value="Genomic_DNA"/>
</dbReference>
<protein>
    <submittedName>
        <fullName evidence="1">Uncharacterized protein</fullName>
    </submittedName>
</protein>
<dbReference type="PANTHER" id="PTHR22954:SF3">
    <property type="entry name" value="PROTEIN CBG08539"/>
    <property type="match status" value="1"/>
</dbReference>
<proteinExistence type="predicted"/>
<accession>A0A226DH85</accession>
<dbReference type="InterPro" id="IPR005312">
    <property type="entry name" value="DUF1759"/>
</dbReference>
<name>A0A226DH85_FOLCA</name>
<dbReference type="OMA" id="SETHIYG"/>
<dbReference type="PANTHER" id="PTHR22954">
    <property type="entry name" value="RETROVIRAL PROTEASE-RELATED"/>
    <property type="match status" value="1"/>
</dbReference>